<evidence type="ECO:0000313" key="2">
    <source>
        <dbReference type="Proteomes" id="UP000257109"/>
    </source>
</evidence>
<reference evidence="1" key="1">
    <citation type="submission" date="2018-05" db="EMBL/GenBank/DDBJ databases">
        <title>Draft genome of Mucuna pruriens seed.</title>
        <authorList>
            <person name="Nnadi N.E."/>
            <person name="Vos R."/>
            <person name="Hasami M.H."/>
            <person name="Devisetty U.K."/>
            <person name="Aguiy J.C."/>
        </authorList>
    </citation>
    <scope>NUCLEOTIDE SEQUENCE [LARGE SCALE GENOMIC DNA]</scope>
    <source>
        <strain evidence="1">JCA_2017</strain>
    </source>
</reference>
<gene>
    <name evidence="1" type="ORF">CR513_10467</name>
</gene>
<keyword evidence="2" id="KW-1185">Reference proteome</keyword>
<evidence type="ECO:0000313" key="1">
    <source>
        <dbReference type="EMBL" id="RDY05681.1"/>
    </source>
</evidence>
<feature type="non-terminal residue" evidence="1">
    <location>
        <position position="1"/>
    </location>
</feature>
<dbReference type="Proteomes" id="UP000257109">
    <property type="component" value="Unassembled WGS sequence"/>
</dbReference>
<organism evidence="1 2">
    <name type="scientific">Mucuna pruriens</name>
    <name type="common">Velvet bean</name>
    <name type="synonym">Dolichos pruriens</name>
    <dbReference type="NCBI Taxonomy" id="157652"/>
    <lineage>
        <taxon>Eukaryota</taxon>
        <taxon>Viridiplantae</taxon>
        <taxon>Streptophyta</taxon>
        <taxon>Embryophyta</taxon>
        <taxon>Tracheophyta</taxon>
        <taxon>Spermatophyta</taxon>
        <taxon>Magnoliopsida</taxon>
        <taxon>eudicotyledons</taxon>
        <taxon>Gunneridae</taxon>
        <taxon>Pentapetalae</taxon>
        <taxon>rosids</taxon>
        <taxon>fabids</taxon>
        <taxon>Fabales</taxon>
        <taxon>Fabaceae</taxon>
        <taxon>Papilionoideae</taxon>
        <taxon>50 kb inversion clade</taxon>
        <taxon>NPAAA clade</taxon>
        <taxon>indigoferoid/millettioid clade</taxon>
        <taxon>Phaseoleae</taxon>
        <taxon>Mucuna</taxon>
    </lineage>
</organism>
<comment type="caution">
    <text evidence="1">The sequence shown here is derived from an EMBL/GenBank/DDBJ whole genome shotgun (WGS) entry which is preliminary data.</text>
</comment>
<protein>
    <recommendedName>
        <fullName evidence="3">RNase H type-1 domain-containing protein</fullName>
    </recommendedName>
</protein>
<accession>A0A371HSA0</accession>
<evidence type="ECO:0008006" key="3">
    <source>
        <dbReference type="Google" id="ProtNLM"/>
    </source>
</evidence>
<dbReference type="EMBL" id="QJKJ01001834">
    <property type="protein sequence ID" value="RDY05681.1"/>
    <property type="molecule type" value="Genomic_DNA"/>
</dbReference>
<name>A0A371HSA0_MUCPR</name>
<dbReference type="AlphaFoldDB" id="A0A371HSA0"/>
<proteinExistence type="predicted"/>
<sequence>MGIVSRWSIKPKGEWSRNNVGWPKRMRLAEELGAKVLVAKSDSHLVTRQATSFEKFTSIHLPREQNERADLLSKSVSTQKGSFNRTIIQETLS</sequence>
<dbReference type="OrthoDB" id="1166700at2759"/>